<dbReference type="Proteomes" id="UP000591131">
    <property type="component" value="Unassembled WGS sequence"/>
</dbReference>
<feature type="transmembrane region" description="Helical" evidence="2">
    <location>
        <begin position="775"/>
        <end position="799"/>
    </location>
</feature>
<dbReference type="AlphaFoldDB" id="A0A7J6LWI7"/>
<dbReference type="PANTHER" id="PTHR21727">
    <property type="entry name" value="PHOSPHORYLATED CTD INTERACTING FACTOR 1"/>
    <property type="match status" value="1"/>
</dbReference>
<evidence type="ECO:0000259" key="3">
    <source>
        <dbReference type="Pfam" id="PF12237"/>
    </source>
</evidence>
<protein>
    <submittedName>
        <fullName evidence="4">mRNA (2'-O-methyladenosine-N(6)-)-methyltransferase</fullName>
    </submittedName>
</protein>
<feature type="transmembrane region" description="Helical" evidence="2">
    <location>
        <begin position="222"/>
        <end position="240"/>
    </location>
</feature>
<feature type="transmembrane region" description="Helical" evidence="2">
    <location>
        <begin position="31"/>
        <end position="53"/>
    </location>
</feature>
<comment type="caution">
    <text evidence="4">The sequence shown here is derived from an EMBL/GenBank/DDBJ whole genome shotgun (WGS) entry which is preliminary data.</text>
</comment>
<feature type="transmembrane region" description="Helical" evidence="2">
    <location>
        <begin position="811"/>
        <end position="830"/>
    </location>
</feature>
<dbReference type="GO" id="GO:0099122">
    <property type="term" value="F:RNA polymerase II C-terminal domain binding"/>
    <property type="evidence" value="ECO:0007669"/>
    <property type="project" value="InterPro"/>
</dbReference>
<keyword evidence="2" id="KW-0472">Membrane</keyword>
<dbReference type="PANTHER" id="PTHR21727:SF0">
    <property type="entry name" value="MRNA (2'-O-METHYLADENOSINE-N(6)-)-METHYLTRANSFERASE"/>
    <property type="match status" value="1"/>
</dbReference>
<evidence type="ECO:0000256" key="1">
    <source>
        <dbReference type="SAM" id="MobiDB-lite"/>
    </source>
</evidence>
<feature type="transmembrane region" description="Helical" evidence="2">
    <location>
        <begin position="362"/>
        <end position="384"/>
    </location>
</feature>
<keyword evidence="4" id="KW-0489">Methyltransferase</keyword>
<dbReference type="GO" id="GO:0032259">
    <property type="term" value="P:methylation"/>
    <property type="evidence" value="ECO:0007669"/>
    <property type="project" value="UniProtKB-KW"/>
</dbReference>
<dbReference type="EMBL" id="JAAPAO010000311">
    <property type="protein sequence ID" value="KAF4663625.1"/>
    <property type="molecule type" value="Genomic_DNA"/>
</dbReference>
<feature type="region of interest" description="Disordered" evidence="1">
    <location>
        <begin position="276"/>
        <end position="328"/>
    </location>
</feature>
<sequence>MKAKFSRISVFVGIKYLYSKIPVSGPSVFPALIRILATAIFLFLAVFVSASIWTGSMQWMGNLTCMYRESEGTISSNPVFATWTASKPRSAVDGKRCRLWFQLDPRFPVSSTLYDQLGYYTARTGLLCGSFSSDIFGGMCDGGRCLTCIADRPCYGTVETRQIEDEEVVWVDNQFPAIPSGGTLANVLVFLDDQTVIQMSNTAVGLMPICSLDGQVTPGHSIVILGLFIGSVILVVLVAAREIREWFKVRKSNHEDTVDDAVMVAHIGEAVESMKRESETAARHYTDPHDDAAGRRADSASQRSIRSGSDRRASTSSQGAPEGSSDSLSSSWRLKLENMKIAAATREKVAIFRGIMGMVARIIIYFVVHMVAILLIFALSPSQFFPYSWWSLFDGFISAGTVSYWSFTDLLVMGDIFISIILLLPSICRPQWFSLGNGDATKTRRGEIRQNMMANSEACVVILVRSGTCANFTKRRRLMNLAQKCEDLFPASKSGQSKVFVVDYGNGATPKDDCCNMLRRTVSFNINYAYLPEDNPVVALHWTNKVWIPAVAKRHSLEKGEGSRRASYRYALVIDDIDGVNEYTLPTVFDSQCREHNEAGIQLVVLPPVAMEDPQTTKTAWMMDDFLIKLENIRGMALQSMTGSMITTPTKSICLWDRISLYEAAAEATGPQRVRWSSEMDQCLALKQLRQVECRTAVAGQSVTVTTNMDLFAVYCAAWALQGRLLWELLSFRCATITRFLAKWWILFDQFIPKFFTIMRPLMLVVVFLRSPFDTVFIILVYILLLVPASIFLVMSSLRYSTDLTRNWSKLRLLMILPGINMMREILYGYSSLYHAIFTYRPSYPSLDAMSKKAPNESFNAWLFAALAEPDWPLATEEKEHLFVEVSEEADTNRWCFAANYILTETKDGDHPEASRVSDVEGREAVLQYLIAVGFLPKVSPLCKYLERSHAEIADGSRNGDSSSSGVNVISIELERMLRQDFRRARKDILEKWPAVVGDFLDERHWAARVERTCQKKGRVKYSLVLPTEELPKELEDFVIRQPLGHEILEEYDERLRERYARGRLDPTSSIGVSERIWLLLHRYYTLFGTKSGEGRGWQLGTPTEAMELMTDRFRVSHECFASPLNATLSSFCSLFYDTDSFFGSVGSFFRLPLDDFPAACEIGPPYEPGLMLKAVLKVEKILARACKTFVFVVPDWDNCESIDSIKQSKYNIGSVSLDKEEHRYKNGFQHMVLKASLKHSMCETPTLIAWLSSSETVRVSEENKERMKSSWRPVN</sequence>
<evidence type="ECO:0000313" key="5">
    <source>
        <dbReference type="Proteomes" id="UP000591131"/>
    </source>
</evidence>
<keyword evidence="5" id="KW-1185">Reference proteome</keyword>
<keyword evidence="2" id="KW-0812">Transmembrane</keyword>
<evidence type="ECO:0000313" key="4">
    <source>
        <dbReference type="EMBL" id="KAF4663625.1"/>
    </source>
</evidence>
<feature type="compositionally biased region" description="Basic and acidic residues" evidence="1">
    <location>
        <begin position="276"/>
        <end position="298"/>
    </location>
</feature>
<dbReference type="Pfam" id="PF12237">
    <property type="entry name" value="PCIF1_WW"/>
    <property type="match status" value="1"/>
</dbReference>
<dbReference type="GO" id="GO:0016422">
    <property type="term" value="F:mRNA (2'-O-methyladenosine-N6-)-methyltransferase activity"/>
    <property type="evidence" value="ECO:0007669"/>
    <property type="project" value="InterPro"/>
</dbReference>
<organism evidence="4 5">
    <name type="scientific">Perkinsus chesapeaki</name>
    <name type="common">Clam parasite</name>
    <name type="synonym">Perkinsus andrewsi</name>
    <dbReference type="NCBI Taxonomy" id="330153"/>
    <lineage>
        <taxon>Eukaryota</taxon>
        <taxon>Sar</taxon>
        <taxon>Alveolata</taxon>
        <taxon>Perkinsozoa</taxon>
        <taxon>Perkinsea</taxon>
        <taxon>Perkinsida</taxon>
        <taxon>Perkinsidae</taxon>
        <taxon>Perkinsus</taxon>
    </lineage>
</organism>
<evidence type="ECO:0000256" key="2">
    <source>
        <dbReference type="SAM" id="Phobius"/>
    </source>
</evidence>
<feature type="domain" description="PCIF1 WW" evidence="3">
    <location>
        <begin position="1066"/>
        <end position="1228"/>
    </location>
</feature>
<dbReference type="OrthoDB" id="193787at2759"/>
<gene>
    <name evidence="4" type="primary">PCIF1</name>
    <name evidence="4" type="ORF">FOL47_005656</name>
</gene>
<feature type="transmembrane region" description="Helical" evidence="2">
    <location>
        <begin position="404"/>
        <end position="424"/>
    </location>
</feature>
<keyword evidence="2" id="KW-1133">Transmembrane helix</keyword>
<dbReference type="InterPro" id="IPR039881">
    <property type="entry name" value="PCIF1-like"/>
</dbReference>
<name>A0A7J6LWI7_PERCH</name>
<dbReference type="InterPro" id="IPR022035">
    <property type="entry name" value="PCIF1_WW"/>
</dbReference>
<keyword evidence="4" id="KW-0808">Transferase</keyword>
<feature type="transmembrane region" description="Helical" evidence="2">
    <location>
        <begin position="751"/>
        <end position="769"/>
    </location>
</feature>
<reference evidence="4 5" key="1">
    <citation type="submission" date="2020-04" db="EMBL/GenBank/DDBJ databases">
        <title>Perkinsus chesapeaki whole genome sequence.</title>
        <authorList>
            <person name="Bogema D.R."/>
        </authorList>
    </citation>
    <scope>NUCLEOTIDE SEQUENCE [LARGE SCALE GENOMIC DNA]</scope>
    <source>
        <strain evidence="4">ATCC PRA-425</strain>
    </source>
</reference>
<accession>A0A7J6LWI7</accession>
<proteinExistence type="predicted"/>